<keyword evidence="2" id="KW-1185">Reference proteome</keyword>
<feature type="non-terminal residue" evidence="1">
    <location>
        <position position="1"/>
    </location>
</feature>
<dbReference type="HOGENOM" id="CLU_002498_4_2_1"/>
<dbReference type="Proteomes" id="UP000053989">
    <property type="component" value="Unassembled WGS sequence"/>
</dbReference>
<proteinExistence type="predicted"/>
<sequence length="163" mass="18687">IVLEQTGRKLPGDPLFTHCHQELFHAQWAELLDSKFVNAYKHGLVLTCTDGIERRLYPHIFTYLADYPEKVLIANICNLGACPCPRCTIPKDCMHHIGMERDILQCQVLAHRDTQERQNKIVAARQLIYVKNYVVGTLQVEALLKEESLVPTKVQSCDWLCDI</sequence>
<dbReference type="AlphaFoldDB" id="A0A0C2ZZK3"/>
<protein>
    <submittedName>
        <fullName evidence="1">Uncharacterized protein</fullName>
    </submittedName>
</protein>
<dbReference type="STRING" id="1036808.A0A0C2ZZK3"/>
<dbReference type="InParanoid" id="A0A0C2ZZK3"/>
<reference evidence="1 2" key="1">
    <citation type="submission" date="2014-04" db="EMBL/GenBank/DDBJ databases">
        <authorList>
            <consortium name="DOE Joint Genome Institute"/>
            <person name="Kuo A."/>
            <person name="Kohler A."/>
            <person name="Nagy L.G."/>
            <person name="Floudas D."/>
            <person name="Copeland A."/>
            <person name="Barry K.W."/>
            <person name="Cichocki N."/>
            <person name="Veneault-Fourrey C."/>
            <person name="LaButti K."/>
            <person name="Lindquist E.A."/>
            <person name="Lipzen A."/>
            <person name="Lundell T."/>
            <person name="Morin E."/>
            <person name="Murat C."/>
            <person name="Sun H."/>
            <person name="Tunlid A."/>
            <person name="Henrissat B."/>
            <person name="Grigoriev I.V."/>
            <person name="Hibbett D.S."/>
            <person name="Martin F."/>
            <person name="Nordberg H.P."/>
            <person name="Cantor M.N."/>
            <person name="Hua S.X."/>
        </authorList>
    </citation>
    <scope>NUCLEOTIDE SEQUENCE [LARGE SCALE GENOMIC DNA]</scope>
    <source>
        <strain evidence="1 2">Foug A</strain>
    </source>
</reference>
<reference evidence="2" key="2">
    <citation type="submission" date="2015-01" db="EMBL/GenBank/DDBJ databases">
        <title>Evolutionary Origins and Diversification of the Mycorrhizal Mutualists.</title>
        <authorList>
            <consortium name="DOE Joint Genome Institute"/>
            <consortium name="Mycorrhizal Genomics Consortium"/>
            <person name="Kohler A."/>
            <person name="Kuo A."/>
            <person name="Nagy L.G."/>
            <person name="Floudas D."/>
            <person name="Copeland A."/>
            <person name="Barry K.W."/>
            <person name="Cichocki N."/>
            <person name="Veneault-Fourrey C."/>
            <person name="LaButti K."/>
            <person name="Lindquist E.A."/>
            <person name="Lipzen A."/>
            <person name="Lundell T."/>
            <person name="Morin E."/>
            <person name="Murat C."/>
            <person name="Riley R."/>
            <person name="Ohm R."/>
            <person name="Sun H."/>
            <person name="Tunlid A."/>
            <person name="Henrissat B."/>
            <person name="Grigoriev I.V."/>
            <person name="Hibbett D.S."/>
            <person name="Martin F."/>
        </authorList>
    </citation>
    <scope>NUCLEOTIDE SEQUENCE [LARGE SCALE GENOMIC DNA]</scope>
    <source>
        <strain evidence="2">Foug A</strain>
    </source>
</reference>
<dbReference type="OrthoDB" id="3208495at2759"/>
<dbReference type="Pfam" id="PF18759">
    <property type="entry name" value="Plavaka"/>
    <property type="match status" value="1"/>
</dbReference>
<organism evidence="1 2">
    <name type="scientific">Scleroderma citrinum Foug A</name>
    <dbReference type="NCBI Taxonomy" id="1036808"/>
    <lineage>
        <taxon>Eukaryota</taxon>
        <taxon>Fungi</taxon>
        <taxon>Dikarya</taxon>
        <taxon>Basidiomycota</taxon>
        <taxon>Agaricomycotina</taxon>
        <taxon>Agaricomycetes</taxon>
        <taxon>Agaricomycetidae</taxon>
        <taxon>Boletales</taxon>
        <taxon>Sclerodermatineae</taxon>
        <taxon>Sclerodermataceae</taxon>
        <taxon>Scleroderma</taxon>
    </lineage>
</organism>
<dbReference type="EMBL" id="KN822094">
    <property type="protein sequence ID" value="KIM57872.1"/>
    <property type="molecule type" value="Genomic_DNA"/>
</dbReference>
<name>A0A0C2ZZK3_9AGAM</name>
<gene>
    <name evidence="1" type="ORF">SCLCIDRAFT_129531</name>
</gene>
<accession>A0A0C2ZZK3</accession>
<dbReference type="InterPro" id="IPR041078">
    <property type="entry name" value="Plavaka"/>
</dbReference>
<evidence type="ECO:0000313" key="2">
    <source>
        <dbReference type="Proteomes" id="UP000053989"/>
    </source>
</evidence>
<evidence type="ECO:0000313" key="1">
    <source>
        <dbReference type="EMBL" id="KIM57872.1"/>
    </source>
</evidence>